<dbReference type="SUPFAM" id="SSF48452">
    <property type="entry name" value="TPR-like"/>
    <property type="match status" value="1"/>
</dbReference>
<feature type="chain" id="PRO_5045994752" description="Tetratricopeptide repeat protein" evidence="1">
    <location>
        <begin position="24"/>
        <end position="544"/>
    </location>
</feature>
<dbReference type="InterPro" id="IPR011990">
    <property type="entry name" value="TPR-like_helical_dom_sf"/>
</dbReference>
<keyword evidence="3" id="KW-1185">Reference proteome</keyword>
<name>A0ABS7J4D0_9SPHN</name>
<accession>A0ABS7J4D0</accession>
<dbReference type="Gene3D" id="1.25.40.10">
    <property type="entry name" value="Tetratricopeptide repeat domain"/>
    <property type="match status" value="1"/>
</dbReference>
<gene>
    <name evidence="2" type="ORF">K3152_11735</name>
</gene>
<evidence type="ECO:0000256" key="1">
    <source>
        <dbReference type="SAM" id="SignalP"/>
    </source>
</evidence>
<keyword evidence="1" id="KW-0732">Signal</keyword>
<dbReference type="RefSeq" id="WP_221574275.1">
    <property type="nucleotide sequence ID" value="NZ_JAIGNK010000003.1"/>
</dbReference>
<organism evidence="2 3">
    <name type="scientific">Qipengyuania polymorpha</name>
    <dbReference type="NCBI Taxonomy" id="2867234"/>
    <lineage>
        <taxon>Bacteria</taxon>
        <taxon>Pseudomonadati</taxon>
        <taxon>Pseudomonadota</taxon>
        <taxon>Alphaproteobacteria</taxon>
        <taxon>Sphingomonadales</taxon>
        <taxon>Erythrobacteraceae</taxon>
        <taxon>Qipengyuania</taxon>
    </lineage>
</organism>
<feature type="signal peptide" evidence="1">
    <location>
        <begin position="1"/>
        <end position="23"/>
    </location>
</feature>
<sequence>MKKSLAGLGLASLALAIVAPAHAGTSADFAGCDGLKKPKRSDDGMRGEASISSWRFGNMSNPQKTIDSCNRALESGKLRPEQTLRRAHVMRARGAAKLELGDSEGALADFLAAEKAGAEYAGDFFYQRSMGVSLDLLKAIVLNDTGRREEALVLADKALATRPYALAVQRVATMLRAGNDETPADSEIWLKLGQIDPATRGLAGNLAQNAEDLASLATSAGEPSVTMPTAPSMQSIMQNGGNVTALIGEYSAPVAMAMKTAYALAANGETEAARGWVEATRAAIAPATPAEGEKKNNNIGLQNMLTDLAKSSVFQPMEALVDARIAVSEGRLADAAAALDGKQFRSAVVTDELYAAYAAAASSAEGEVPALPELGEKMERKAPKLAQLADSLLMRPESERKLIDYKKSRPNILGALIGGAATMGIGLLGGIPRTSGFEETENEDGSIKVEYTGNTTSGAVVQEMTLLRAAEIAQAAGKSHFHISGRKDFQRYLTMTQYGVEQSRTLTGYKTDMTIRLLDSPEDQPHAIDAVEIIDALGPIYYGD</sequence>
<comment type="caution">
    <text evidence="2">The sequence shown here is derived from an EMBL/GenBank/DDBJ whole genome shotgun (WGS) entry which is preliminary data.</text>
</comment>
<proteinExistence type="predicted"/>
<reference evidence="2 3" key="1">
    <citation type="submission" date="2021-08" db="EMBL/GenBank/DDBJ databases">
        <title>Comparative Genomics Analysis of the Genus Qipengyuania Reveals Extensive Genetic Diversity and Metabolic Versatility, Including the Description of Fifteen Novel Species.</title>
        <authorList>
            <person name="Liu Y."/>
        </authorList>
    </citation>
    <scope>NUCLEOTIDE SEQUENCE [LARGE SCALE GENOMIC DNA]</scope>
    <source>
        <strain evidence="2 3">1NDH17</strain>
    </source>
</reference>
<dbReference type="Proteomes" id="UP000783253">
    <property type="component" value="Unassembled WGS sequence"/>
</dbReference>
<dbReference type="EMBL" id="JAIGNK010000003">
    <property type="protein sequence ID" value="MBX7458919.1"/>
    <property type="molecule type" value="Genomic_DNA"/>
</dbReference>
<evidence type="ECO:0000313" key="2">
    <source>
        <dbReference type="EMBL" id="MBX7458919.1"/>
    </source>
</evidence>
<evidence type="ECO:0008006" key="4">
    <source>
        <dbReference type="Google" id="ProtNLM"/>
    </source>
</evidence>
<evidence type="ECO:0000313" key="3">
    <source>
        <dbReference type="Proteomes" id="UP000783253"/>
    </source>
</evidence>
<protein>
    <recommendedName>
        <fullName evidence="4">Tetratricopeptide repeat protein</fullName>
    </recommendedName>
</protein>